<evidence type="ECO:0000313" key="1">
    <source>
        <dbReference type="EMBL" id="SFD18202.1"/>
    </source>
</evidence>
<keyword evidence="2" id="KW-1185">Reference proteome</keyword>
<evidence type="ECO:0000313" key="2">
    <source>
        <dbReference type="Proteomes" id="UP000198862"/>
    </source>
</evidence>
<reference evidence="1 2" key="1">
    <citation type="submission" date="2016-10" db="EMBL/GenBank/DDBJ databases">
        <authorList>
            <person name="de Groot N.N."/>
        </authorList>
    </citation>
    <scope>NUCLEOTIDE SEQUENCE [LARGE SCALE GENOMIC DNA]</scope>
    <source>
        <strain evidence="1 2">DSM 6059</strain>
    </source>
</reference>
<dbReference type="RefSeq" id="WP_091988206.1">
    <property type="nucleotide sequence ID" value="NZ_FOLO01000039.1"/>
</dbReference>
<protein>
    <submittedName>
        <fullName evidence="1">Uncharacterized protein</fullName>
    </submittedName>
</protein>
<dbReference type="Proteomes" id="UP000198862">
    <property type="component" value="Unassembled WGS sequence"/>
</dbReference>
<name>A0A1I1Q8A5_9GAMM</name>
<proteinExistence type="predicted"/>
<dbReference type="EMBL" id="FOLO01000039">
    <property type="protein sequence ID" value="SFD18202.1"/>
    <property type="molecule type" value="Genomic_DNA"/>
</dbReference>
<sequence length="95" mass="10696">MTPKAKSCEVDVTLDGINHQYTMTDINGSRSPARLIAGPAKWVGGRYILMTADQAAANNQVIPFKHSLLVEMKCLNIQYQHNYYLDYGAVLYKFI</sequence>
<organism evidence="1 2">
    <name type="scientific">Pseudoalteromonas denitrificans DSM 6059</name>
    <dbReference type="NCBI Taxonomy" id="1123010"/>
    <lineage>
        <taxon>Bacteria</taxon>
        <taxon>Pseudomonadati</taxon>
        <taxon>Pseudomonadota</taxon>
        <taxon>Gammaproteobacteria</taxon>
        <taxon>Alteromonadales</taxon>
        <taxon>Pseudoalteromonadaceae</taxon>
        <taxon>Pseudoalteromonas</taxon>
    </lineage>
</organism>
<gene>
    <name evidence="1" type="ORF">SAMN02745724_03773</name>
</gene>
<accession>A0A1I1Q8A5</accession>
<dbReference type="AlphaFoldDB" id="A0A1I1Q8A5"/>